<organism evidence="3 4">
    <name type="scientific">Micropruina glycogenica</name>
    <dbReference type="NCBI Taxonomy" id="75385"/>
    <lineage>
        <taxon>Bacteria</taxon>
        <taxon>Bacillati</taxon>
        <taxon>Actinomycetota</taxon>
        <taxon>Actinomycetes</taxon>
        <taxon>Propionibacteriales</taxon>
        <taxon>Nocardioidaceae</taxon>
        <taxon>Micropruina</taxon>
    </lineage>
</organism>
<proteinExistence type="predicted"/>
<gene>
    <name evidence="3" type="ORF">MPLG2_2598</name>
</gene>
<evidence type="ECO:0008006" key="5">
    <source>
        <dbReference type="Google" id="ProtNLM"/>
    </source>
</evidence>
<sequence length="165" mass="17211">MCACLVLVGCSAPAVNAPETATSTTASPAPTTTTTATTTAYSTARFATTHRWPDGLSIKVGKPAPFVPSGWVREVNAFTQFRALTVTVANRTGATFDLRDLQIVGRSGGRAADPVHDPGKVGPAPPAKVGKGKTVTFRIALGVKKADDLQLQVTPDADHQPVVFR</sequence>
<evidence type="ECO:0000313" key="4">
    <source>
        <dbReference type="Proteomes" id="UP000238164"/>
    </source>
</evidence>
<feature type="region of interest" description="Disordered" evidence="1">
    <location>
        <begin position="109"/>
        <end position="129"/>
    </location>
</feature>
<evidence type="ECO:0000256" key="1">
    <source>
        <dbReference type="SAM" id="MobiDB-lite"/>
    </source>
</evidence>
<keyword evidence="2" id="KW-0732">Signal</keyword>
<feature type="chain" id="PRO_5038727023" description="DUF4352 domain-containing protein" evidence="2">
    <location>
        <begin position="18"/>
        <end position="165"/>
    </location>
</feature>
<evidence type="ECO:0000313" key="3">
    <source>
        <dbReference type="EMBL" id="SPD87628.1"/>
    </source>
</evidence>
<feature type="signal peptide" evidence="2">
    <location>
        <begin position="1"/>
        <end position="17"/>
    </location>
</feature>
<evidence type="ECO:0000256" key="2">
    <source>
        <dbReference type="SAM" id="SignalP"/>
    </source>
</evidence>
<dbReference type="EMBL" id="LT985188">
    <property type="protein sequence ID" value="SPD87628.1"/>
    <property type="molecule type" value="Genomic_DNA"/>
</dbReference>
<dbReference type="AlphaFoldDB" id="A0A2N9JJA8"/>
<accession>A0A2N9JJA8</accession>
<keyword evidence="4" id="KW-1185">Reference proteome</keyword>
<dbReference type="Proteomes" id="UP000238164">
    <property type="component" value="Chromosome 1"/>
</dbReference>
<protein>
    <recommendedName>
        <fullName evidence="5">DUF4352 domain-containing protein</fullName>
    </recommendedName>
</protein>
<dbReference type="KEGG" id="mgg:MPLG2_2598"/>
<feature type="region of interest" description="Disordered" evidence="1">
    <location>
        <begin position="18"/>
        <end position="37"/>
    </location>
</feature>
<name>A0A2N9JJA8_9ACTN</name>
<reference evidence="3 4" key="1">
    <citation type="submission" date="2018-02" db="EMBL/GenBank/DDBJ databases">
        <authorList>
            <person name="Cohen D.B."/>
            <person name="Kent A.D."/>
        </authorList>
    </citation>
    <scope>NUCLEOTIDE SEQUENCE [LARGE SCALE GENOMIC DNA]</scope>
    <source>
        <strain evidence="3">1</strain>
    </source>
</reference>